<evidence type="ECO:0000256" key="2">
    <source>
        <dbReference type="ARBA" id="ARBA00023034"/>
    </source>
</evidence>
<keyword evidence="4" id="KW-0472">Membrane</keyword>
<evidence type="ECO:0000256" key="3">
    <source>
        <dbReference type="ARBA" id="ARBA00023121"/>
    </source>
</evidence>
<reference evidence="5 6" key="1">
    <citation type="journal article" date="2019" name="Emerg. Microbes Infect.">
        <title>Comprehensive subspecies identification of 175 nontuberculous mycobacteria species based on 7547 genomic profiles.</title>
        <authorList>
            <person name="Matsumoto Y."/>
            <person name="Kinjo T."/>
            <person name="Motooka D."/>
            <person name="Nabeya D."/>
            <person name="Jung N."/>
            <person name="Uechi K."/>
            <person name="Horii T."/>
            <person name="Iida T."/>
            <person name="Fujita J."/>
            <person name="Nakamura S."/>
        </authorList>
    </citation>
    <scope>NUCLEOTIDE SEQUENCE [LARGE SCALE GENOMIC DNA]</scope>
    <source>
        <strain evidence="5 6">JCM 13392</strain>
    </source>
</reference>
<organism evidence="5 6">
    <name type="scientific">Mycolicibacterium murale</name>
    <dbReference type="NCBI Taxonomy" id="182220"/>
    <lineage>
        <taxon>Bacteria</taxon>
        <taxon>Bacillati</taxon>
        <taxon>Actinomycetota</taxon>
        <taxon>Actinomycetes</taxon>
        <taxon>Mycobacteriales</taxon>
        <taxon>Mycobacteriaceae</taxon>
        <taxon>Mycolicibacterium</taxon>
    </lineage>
</organism>
<evidence type="ECO:0000256" key="1">
    <source>
        <dbReference type="ARBA" id="ARBA00004255"/>
    </source>
</evidence>
<gene>
    <name evidence="5" type="ORF">MMUR_49930</name>
</gene>
<dbReference type="InterPro" id="IPR038261">
    <property type="entry name" value="GPP34-like_sf"/>
</dbReference>
<dbReference type="InterPro" id="IPR008628">
    <property type="entry name" value="GPP34-like"/>
</dbReference>
<dbReference type="GO" id="GO:0070273">
    <property type="term" value="F:phosphatidylinositol-4-phosphate binding"/>
    <property type="evidence" value="ECO:0007669"/>
    <property type="project" value="InterPro"/>
</dbReference>
<protein>
    <recommendedName>
        <fullName evidence="7">GPP34 family phosphoprotein</fullName>
    </recommendedName>
</protein>
<dbReference type="GO" id="GO:0005737">
    <property type="term" value="C:cytoplasm"/>
    <property type="evidence" value="ECO:0007669"/>
    <property type="project" value="UniProtKB-ARBA"/>
</dbReference>
<dbReference type="Gene3D" id="1.10.3630.10">
    <property type="entry name" value="yeast vps74-n-term truncation variant domain like"/>
    <property type="match status" value="1"/>
</dbReference>
<keyword evidence="6" id="KW-1185">Reference proteome</keyword>
<evidence type="ECO:0008006" key="7">
    <source>
        <dbReference type="Google" id="ProtNLM"/>
    </source>
</evidence>
<name>A0A7I9WUK8_9MYCO</name>
<evidence type="ECO:0000313" key="6">
    <source>
        <dbReference type="Proteomes" id="UP000465241"/>
    </source>
</evidence>
<dbReference type="GO" id="GO:0012505">
    <property type="term" value="C:endomembrane system"/>
    <property type="evidence" value="ECO:0007669"/>
    <property type="project" value="UniProtKB-ARBA"/>
</dbReference>
<accession>A0A7I9WUK8</accession>
<evidence type="ECO:0000313" key="5">
    <source>
        <dbReference type="EMBL" id="GFG60857.1"/>
    </source>
</evidence>
<keyword evidence="2" id="KW-0333">Golgi apparatus</keyword>
<keyword evidence="3" id="KW-0446">Lipid-binding</keyword>
<dbReference type="AlphaFoldDB" id="A0A7I9WUK8"/>
<dbReference type="Proteomes" id="UP000465241">
    <property type="component" value="Unassembled WGS sequence"/>
</dbReference>
<evidence type="ECO:0000256" key="4">
    <source>
        <dbReference type="ARBA" id="ARBA00023136"/>
    </source>
</evidence>
<comment type="caution">
    <text evidence="5">The sequence shown here is derived from an EMBL/GenBank/DDBJ whole genome shotgun (WGS) entry which is preliminary data.</text>
</comment>
<proteinExistence type="predicted"/>
<dbReference type="Pfam" id="PF05719">
    <property type="entry name" value="GPP34"/>
    <property type="match status" value="1"/>
</dbReference>
<dbReference type="EMBL" id="BLKT01000003">
    <property type="protein sequence ID" value="GFG60857.1"/>
    <property type="molecule type" value="Genomic_DNA"/>
</dbReference>
<sequence>MSMQDGDIPTPTLAEDLLLVLFQPDSGTIAGETTLFYPLAGAVLSDLALQHKVTTSSRSGAVMVKPVEGQPPSDDIFASTWDYISTKPRSVQTALAAIGPTLRGPLLARLVARGDLRAEKTKTLGLFTSTALRLGDNGRRTAVLASVRDALVDGADPSPRTAALAALLWKSGSLPQLHREIPWTSAVISRAQELERGQWGATAAGEAVARTMAAIVANSVIVTTAVTPPN</sequence>
<comment type="subcellular location">
    <subcellularLocation>
        <location evidence="1">Golgi apparatus membrane</location>
        <topology evidence="1">Peripheral membrane protein</topology>
        <orientation evidence="1">Cytoplasmic side</orientation>
    </subcellularLocation>
</comment>